<sequence length="255" mass="29438">MRAITWLGESRREWQKRSWAHINQKYDSTERVVLSGCEFGELSVIEGPSCSGKTELLYHLCVNALTRRDASMRPQIIYVISSEWDWDDERLCMLLQERIKKNCQKTQTMQKTDVQSLVGTRVIVRRPTTFDELLECVPTVDEFLHQFTQRDASVAYVMLDGLSSFYWDLRLCPGYTKQLAMLQQRLSQLSLALGCPVVCTNWFLGGKPHLRTLRYRSVNLERRTNGHVVAECRASARRCTFTLSESGIMLDDNDA</sequence>
<dbReference type="GO" id="GO:0007131">
    <property type="term" value="P:reciprocal meiotic recombination"/>
    <property type="evidence" value="ECO:0007669"/>
    <property type="project" value="EnsemblFungi"/>
</dbReference>
<proteinExistence type="predicted"/>
<dbReference type="OMA" id="ASKMLGC"/>
<dbReference type="RefSeq" id="XP_002173547.1">
    <property type="nucleotide sequence ID" value="XM_002173511.2"/>
</dbReference>
<dbReference type="EMBL" id="KE651166">
    <property type="protein sequence ID" value="EEB07254.1"/>
    <property type="molecule type" value="Genomic_DNA"/>
</dbReference>
<dbReference type="VEuPathDB" id="FungiDB:SJAG_02339"/>
<gene>
    <name evidence="2" type="primary">rlp1</name>
    <name evidence="1" type="ORF">SJAG_02339</name>
</gene>
<dbReference type="Gene3D" id="3.40.50.300">
    <property type="entry name" value="P-loop containing nucleotide triphosphate hydrolases"/>
    <property type="match status" value="1"/>
</dbReference>
<dbReference type="GeneID" id="7049084"/>
<dbReference type="JaponicusDB" id="SJAG_02339">
    <property type="gene designation" value="rlp1"/>
</dbReference>
<dbReference type="GO" id="GO:0000724">
    <property type="term" value="P:double-strand break repair via homologous recombination"/>
    <property type="evidence" value="ECO:0007669"/>
    <property type="project" value="EnsemblFungi"/>
</dbReference>
<dbReference type="SUPFAM" id="SSF52540">
    <property type="entry name" value="P-loop containing nucleoside triphosphate hydrolases"/>
    <property type="match status" value="1"/>
</dbReference>
<reference evidence="1 3" key="1">
    <citation type="journal article" date="2011" name="Science">
        <title>Comparative functional genomics of the fission yeasts.</title>
        <authorList>
            <person name="Rhind N."/>
            <person name="Chen Z."/>
            <person name="Yassour M."/>
            <person name="Thompson D.A."/>
            <person name="Haas B.J."/>
            <person name="Habib N."/>
            <person name="Wapinski I."/>
            <person name="Roy S."/>
            <person name="Lin M.F."/>
            <person name="Heiman D.I."/>
            <person name="Young S.K."/>
            <person name="Furuya K."/>
            <person name="Guo Y."/>
            <person name="Pidoux A."/>
            <person name="Chen H.M."/>
            <person name="Robbertse B."/>
            <person name="Goldberg J.M."/>
            <person name="Aoki K."/>
            <person name="Bayne E.H."/>
            <person name="Berlin A.M."/>
            <person name="Desjardins C.A."/>
            <person name="Dobbs E."/>
            <person name="Dukaj L."/>
            <person name="Fan L."/>
            <person name="FitzGerald M.G."/>
            <person name="French C."/>
            <person name="Gujja S."/>
            <person name="Hansen K."/>
            <person name="Keifenheim D."/>
            <person name="Levin J.Z."/>
            <person name="Mosher R.A."/>
            <person name="Mueller C.A."/>
            <person name="Pfiffner J."/>
            <person name="Priest M."/>
            <person name="Russ C."/>
            <person name="Smialowska A."/>
            <person name="Swoboda P."/>
            <person name="Sykes S.M."/>
            <person name="Vaughn M."/>
            <person name="Vengrova S."/>
            <person name="Yoder R."/>
            <person name="Zeng Q."/>
            <person name="Allshire R."/>
            <person name="Baulcombe D."/>
            <person name="Birren B.W."/>
            <person name="Brown W."/>
            <person name="Ekwall K."/>
            <person name="Kellis M."/>
            <person name="Leatherwood J."/>
            <person name="Levin H."/>
            <person name="Margalit H."/>
            <person name="Martienssen R."/>
            <person name="Nieduszynski C.A."/>
            <person name="Spatafora J.W."/>
            <person name="Friedman N."/>
            <person name="Dalgaard J.Z."/>
            <person name="Baumann P."/>
            <person name="Niki H."/>
            <person name="Regev A."/>
            <person name="Nusbaum C."/>
        </authorList>
    </citation>
    <scope>NUCLEOTIDE SEQUENCE [LARGE SCALE GENOMIC DNA]</scope>
    <source>
        <strain evidence="3">yFS275 / FY16936</strain>
    </source>
</reference>
<dbReference type="Proteomes" id="UP000001744">
    <property type="component" value="Unassembled WGS sequence"/>
</dbReference>
<dbReference type="HOGENOM" id="CLU_1090526_0_0_1"/>
<keyword evidence="3" id="KW-1185">Reference proteome</keyword>
<dbReference type="STRING" id="402676.B6K273"/>
<dbReference type="OrthoDB" id="5366698at2759"/>
<organism evidence="1 3">
    <name type="scientific">Schizosaccharomyces japonicus (strain yFS275 / FY16936)</name>
    <name type="common">Fission yeast</name>
    <dbReference type="NCBI Taxonomy" id="402676"/>
    <lineage>
        <taxon>Eukaryota</taxon>
        <taxon>Fungi</taxon>
        <taxon>Dikarya</taxon>
        <taxon>Ascomycota</taxon>
        <taxon>Taphrinomycotina</taxon>
        <taxon>Schizosaccharomycetes</taxon>
        <taxon>Schizosaccharomycetales</taxon>
        <taxon>Schizosaccharomycetaceae</taxon>
        <taxon>Schizosaccharomyces</taxon>
    </lineage>
</organism>
<accession>B6K273</accession>
<name>B6K273_SCHJY</name>
<evidence type="ECO:0000313" key="2">
    <source>
        <dbReference type="JaponicusDB" id="SJAG_02339"/>
    </source>
</evidence>
<dbReference type="GO" id="GO:0006312">
    <property type="term" value="P:mitotic recombination"/>
    <property type="evidence" value="ECO:0007669"/>
    <property type="project" value="EnsemblFungi"/>
</dbReference>
<dbReference type="InterPro" id="IPR027417">
    <property type="entry name" value="P-loop_NTPase"/>
</dbReference>
<protein>
    <submittedName>
        <fullName evidence="1">RecA family ATPase Rlp1</fullName>
    </submittedName>
</protein>
<evidence type="ECO:0000313" key="1">
    <source>
        <dbReference type="EMBL" id="EEB07254.1"/>
    </source>
</evidence>
<dbReference type="AlphaFoldDB" id="B6K273"/>
<evidence type="ECO:0000313" key="3">
    <source>
        <dbReference type="Proteomes" id="UP000001744"/>
    </source>
</evidence>